<dbReference type="InterPro" id="IPR035897">
    <property type="entry name" value="Toll_tir_struct_dom_sf"/>
</dbReference>
<dbReference type="PROSITE" id="PS50104">
    <property type="entry name" value="TIR"/>
    <property type="match status" value="1"/>
</dbReference>
<dbReference type="SMART" id="SM00082">
    <property type="entry name" value="LRRCT"/>
    <property type="match status" value="1"/>
</dbReference>
<comment type="subcellular location">
    <subcellularLocation>
        <location evidence="1">Cell membrane</location>
        <topology evidence="1">Single-pass type I membrane protein</topology>
    </subcellularLocation>
    <subcellularLocation>
        <location evidence="3">Cell projection</location>
        <location evidence="3">Ruffle</location>
    </subcellularLocation>
    <subcellularLocation>
        <location evidence="2">Early endosome</location>
    </subcellularLocation>
</comment>
<sequence length="703" mass="80877">MSGGCSVLWCALLLTLVSTERCGDGHCKCSRARKTATCTSKKRTLNYFPVLPTYVKQLRYNDNYLPRLSRGRLVNLTKIPLEQLSFDDDGIIRVDRDAFVDLKHLIKLQISRNSILNVSVVADTLQQVSRSIEKLVLVHNKWASIPPNMFDGLQGSNISLIDLSFNNLISFNGTQLLKRIPRVKSLFLDQNPISQNGLEFTNMKELFKLSLQNTYLPVVPGFCDEFGRSSLPRLRSLYLDHTSIKSVSEKDFSCLPYLWKLSLSFTDLSAIHNNTFARLPVLKILILQNLVRLRRLDYLALNSSSLDKFQFGSSNFKFDNKGRYNNDLFKFASNITDLELFNNEISDGTTLKTLVWHLVRLKILNLQGCGLNYLQRGTFDRMPDLRKIILKGNNLNGWDPAMFSKLSNLRKLYLSGNNIAVVNRSSLDFINKTSLRLIDLSNNPFSCSCQQLWFRDWLKATKDLEVPSYPQRYVCRSPPEWDKTRLASFNYTQEDCREKNPWILIGSLLGSTVFLCTLAVVIVYRHLPTIRNVIYLLRLRRKGYVKLVNSSEYDFDCYIVSCEMDEAWVFNTLSPTLEEEHFYRLCVPSRDFDLGANIADQIEEKMQDSKKIIVVMSNDFAQDEWCQFQLEKAQERIRLQGTEVAVLIMLRDIDNKHMTSTIKDLLHKSSYATWVKGKIVTQLFWDIVLAAIEKPFGNPPIAV</sequence>
<evidence type="ECO:0000256" key="18">
    <source>
        <dbReference type="ARBA" id="ARBA00023198"/>
    </source>
</evidence>
<dbReference type="SMART" id="SM00255">
    <property type="entry name" value="TIR"/>
    <property type="match status" value="1"/>
</dbReference>
<dbReference type="PANTHER" id="PTHR24365:SF521">
    <property type="entry name" value="TOLL-LIKE RECEPTOR 4"/>
    <property type="match status" value="1"/>
</dbReference>
<dbReference type="InterPro" id="IPR000157">
    <property type="entry name" value="TIR_dom"/>
</dbReference>
<dbReference type="RefSeq" id="XP_022312857.1">
    <property type="nucleotide sequence ID" value="XM_022457149.1"/>
</dbReference>
<dbReference type="SMART" id="SM00369">
    <property type="entry name" value="LRR_TYP"/>
    <property type="match status" value="6"/>
</dbReference>
<organism evidence="24 25">
    <name type="scientific">Crassostrea virginica</name>
    <name type="common">Eastern oyster</name>
    <dbReference type="NCBI Taxonomy" id="6565"/>
    <lineage>
        <taxon>Eukaryota</taxon>
        <taxon>Metazoa</taxon>
        <taxon>Spiralia</taxon>
        <taxon>Lophotrochozoa</taxon>
        <taxon>Mollusca</taxon>
        <taxon>Bivalvia</taxon>
        <taxon>Autobranchia</taxon>
        <taxon>Pteriomorphia</taxon>
        <taxon>Ostreida</taxon>
        <taxon>Ostreoidea</taxon>
        <taxon>Ostreidae</taxon>
        <taxon>Crassostrea</taxon>
    </lineage>
</organism>
<dbReference type="GO" id="GO:0007165">
    <property type="term" value="P:signal transduction"/>
    <property type="evidence" value="ECO:0007669"/>
    <property type="project" value="InterPro"/>
</dbReference>
<evidence type="ECO:0000256" key="9">
    <source>
        <dbReference type="ARBA" id="ARBA00022729"/>
    </source>
</evidence>
<dbReference type="Proteomes" id="UP000694844">
    <property type="component" value="Chromosome 2"/>
</dbReference>
<accession>A0A8B8CAR7</accession>
<evidence type="ECO:0000256" key="12">
    <source>
        <dbReference type="ARBA" id="ARBA00022843"/>
    </source>
</evidence>
<dbReference type="Pfam" id="PF13855">
    <property type="entry name" value="LRR_8"/>
    <property type="match status" value="2"/>
</dbReference>
<dbReference type="GeneID" id="111117916"/>
<evidence type="ECO:0000256" key="19">
    <source>
        <dbReference type="ARBA" id="ARBA00023273"/>
    </source>
</evidence>
<keyword evidence="11" id="KW-0967">Endosome</keyword>
<keyword evidence="18" id="KW-0395">Inflammatory response</keyword>
<evidence type="ECO:0000256" key="14">
    <source>
        <dbReference type="ARBA" id="ARBA00022989"/>
    </source>
</evidence>
<dbReference type="InterPro" id="IPR032675">
    <property type="entry name" value="LRR_dom_sf"/>
</dbReference>
<keyword evidence="10" id="KW-0677">Repeat</keyword>
<evidence type="ECO:0000256" key="6">
    <source>
        <dbReference type="ARBA" id="ARBA00022588"/>
    </source>
</evidence>
<dbReference type="OrthoDB" id="6069546at2759"/>
<gene>
    <name evidence="25" type="primary">LOC111117916</name>
</gene>
<evidence type="ECO:0000256" key="22">
    <source>
        <dbReference type="SAM" id="SignalP"/>
    </source>
</evidence>
<evidence type="ECO:0000256" key="10">
    <source>
        <dbReference type="ARBA" id="ARBA00022737"/>
    </source>
</evidence>
<evidence type="ECO:0000256" key="11">
    <source>
        <dbReference type="ARBA" id="ARBA00022753"/>
    </source>
</evidence>
<evidence type="ECO:0000256" key="1">
    <source>
        <dbReference type="ARBA" id="ARBA00004251"/>
    </source>
</evidence>
<feature type="transmembrane region" description="Helical" evidence="21">
    <location>
        <begin position="502"/>
        <end position="524"/>
    </location>
</feature>
<dbReference type="Gene3D" id="3.80.10.10">
    <property type="entry name" value="Ribonuclease Inhibitor"/>
    <property type="match status" value="3"/>
</dbReference>
<keyword evidence="9 22" id="KW-0732">Signal</keyword>
<keyword evidence="12" id="KW-0832">Ubl conjugation</keyword>
<evidence type="ECO:0000256" key="8">
    <source>
        <dbReference type="ARBA" id="ARBA00022692"/>
    </source>
</evidence>
<dbReference type="InterPro" id="IPR003591">
    <property type="entry name" value="Leu-rich_rpt_typical-subtyp"/>
</dbReference>
<evidence type="ECO:0000256" key="4">
    <source>
        <dbReference type="ARBA" id="ARBA00009634"/>
    </source>
</evidence>
<name>A0A8B8CAR7_CRAVI</name>
<evidence type="ECO:0000313" key="25">
    <source>
        <dbReference type="RefSeq" id="XP_022312857.1"/>
    </source>
</evidence>
<feature type="signal peptide" evidence="22">
    <location>
        <begin position="1"/>
        <end position="19"/>
    </location>
</feature>
<reference evidence="25" key="1">
    <citation type="submission" date="2025-08" db="UniProtKB">
        <authorList>
            <consortium name="RefSeq"/>
        </authorList>
    </citation>
    <scope>IDENTIFICATION</scope>
    <source>
        <tissue evidence="25">Whole sample</tissue>
    </source>
</reference>
<keyword evidence="6" id="KW-0399">Innate immunity</keyword>
<protein>
    <recommendedName>
        <fullName evidence="20">Toll-like receptor 4</fullName>
    </recommendedName>
</protein>
<keyword evidence="19" id="KW-0966">Cell projection</keyword>
<dbReference type="SUPFAM" id="SSF52058">
    <property type="entry name" value="L domain-like"/>
    <property type="match status" value="1"/>
</dbReference>
<evidence type="ECO:0000256" key="7">
    <source>
        <dbReference type="ARBA" id="ARBA00022614"/>
    </source>
</evidence>
<evidence type="ECO:0000256" key="2">
    <source>
        <dbReference type="ARBA" id="ARBA00004412"/>
    </source>
</evidence>
<evidence type="ECO:0000256" key="13">
    <source>
        <dbReference type="ARBA" id="ARBA00022859"/>
    </source>
</evidence>
<keyword evidence="15 21" id="KW-0472">Membrane</keyword>
<evidence type="ECO:0000313" key="24">
    <source>
        <dbReference type="Proteomes" id="UP000694844"/>
    </source>
</evidence>
<dbReference type="InterPro" id="IPR001611">
    <property type="entry name" value="Leu-rich_rpt"/>
</dbReference>
<feature type="chain" id="PRO_5034357510" description="Toll-like receptor 4" evidence="22">
    <location>
        <begin position="20"/>
        <end position="703"/>
    </location>
</feature>
<keyword evidence="17" id="KW-0325">Glycoprotein</keyword>
<evidence type="ECO:0000256" key="16">
    <source>
        <dbReference type="ARBA" id="ARBA00023170"/>
    </source>
</evidence>
<dbReference type="GO" id="GO:0005886">
    <property type="term" value="C:plasma membrane"/>
    <property type="evidence" value="ECO:0007669"/>
    <property type="project" value="TreeGrafter"/>
</dbReference>
<dbReference type="GO" id="GO:0038023">
    <property type="term" value="F:signaling receptor activity"/>
    <property type="evidence" value="ECO:0007669"/>
    <property type="project" value="TreeGrafter"/>
</dbReference>
<dbReference type="AlphaFoldDB" id="A0A8B8CAR7"/>
<evidence type="ECO:0000256" key="3">
    <source>
        <dbReference type="ARBA" id="ARBA00004466"/>
    </source>
</evidence>
<evidence type="ECO:0000256" key="15">
    <source>
        <dbReference type="ARBA" id="ARBA00023136"/>
    </source>
</evidence>
<keyword evidence="24" id="KW-1185">Reference proteome</keyword>
<dbReference type="PANTHER" id="PTHR24365">
    <property type="entry name" value="TOLL-LIKE RECEPTOR"/>
    <property type="match status" value="1"/>
</dbReference>
<evidence type="ECO:0000256" key="5">
    <source>
        <dbReference type="ARBA" id="ARBA00022475"/>
    </source>
</evidence>
<comment type="similarity">
    <text evidence="4">Belongs to the Toll-like receptor family.</text>
</comment>
<keyword evidence="14 21" id="KW-1133">Transmembrane helix</keyword>
<feature type="domain" description="TIR" evidence="23">
    <location>
        <begin position="553"/>
        <end position="687"/>
    </location>
</feature>
<evidence type="ECO:0000259" key="23">
    <source>
        <dbReference type="PROSITE" id="PS50104"/>
    </source>
</evidence>
<keyword evidence="8 21" id="KW-0812">Transmembrane</keyword>
<keyword evidence="7" id="KW-0433">Leucine-rich repeat</keyword>
<evidence type="ECO:0000256" key="21">
    <source>
        <dbReference type="SAM" id="Phobius"/>
    </source>
</evidence>
<dbReference type="KEGG" id="cvn:111117916"/>
<keyword evidence="13" id="KW-0391">Immunity</keyword>
<evidence type="ECO:0000256" key="17">
    <source>
        <dbReference type="ARBA" id="ARBA00023180"/>
    </source>
</evidence>
<dbReference type="InterPro" id="IPR000483">
    <property type="entry name" value="Cys-rich_flank_reg_C"/>
</dbReference>
<dbReference type="PRINTS" id="PR01537">
    <property type="entry name" value="INTRLKN1R1F"/>
</dbReference>
<proteinExistence type="inferred from homology"/>
<evidence type="ECO:0000256" key="20">
    <source>
        <dbReference type="ARBA" id="ARBA00040109"/>
    </source>
</evidence>
<dbReference type="Gene3D" id="3.40.50.10140">
    <property type="entry name" value="Toll/interleukin-1 receptor homology (TIR) domain"/>
    <property type="match status" value="1"/>
</dbReference>
<keyword evidence="16" id="KW-0675">Receptor</keyword>
<dbReference type="Pfam" id="PF01582">
    <property type="entry name" value="TIR"/>
    <property type="match status" value="1"/>
</dbReference>
<keyword evidence="5" id="KW-1003">Cell membrane</keyword>
<dbReference type="SUPFAM" id="SSF52200">
    <property type="entry name" value="Toll/Interleukin receptor TIR domain"/>
    <property type="match status" value="1"/>
</dbReference>